<evidence type="ECO:0000313" key="1">
    <source>
        <dbReference type="EMBL" id="EQM74803.1"/>
    </source>
</evidence>
<sequence length="215" mass="23463">MLFVTSTAFWFGLCSLESPPQFTSCGHIQILYELTLTDEQCADLPTAGALIEYNGLPQRLSSVETTNGPRLYFIDSPTLAGVMLEPRHAGKYWEPAQLLRAFTPILGIAAVLASVSRRRASHRRQDATLDDVTAPDAGYVDHMTRNAPVPSTDFRFGKRDAALARAVSLDEIADAGGTALYDADQYRRAAGRARSFAAWVQSMIDAHPQTTTPGM</sequence>
<evidence type="ECO:0000313" key="2">
    <source>
        <dbReference type="Proteomes" id="UP000016033"/>
    </source>
</evidence>
<gene>
    <name evidence="1" type="ORF">L687_04920</name>
</gene>
<dbReference type="Proteomes" id="UP000016033">
    <property type="component" value="Unassembled WGS sequence"/>
</dbReference>
<proteinExistence type="predicted"/>
<organism evidence="1 2">
    <name type="scientific">Microbacterium maritypicum MF109</name>
    <dbReference type="NCBI Taxonomy" id="1333857"/>
    <lineage>
        <taxon>Bacteria</taxon>
        <taxon>Bacillati</taxon>
        <taxon>Actinomycetota</taxon>
        <taxon>Actinomycetes</taxon>
        <taxon>Micrococcales</taxon>
        <taxon>Microbacteriaceae</taxon>
        <taxon>Microbacterium</taxon>
    </lineage>
</organism>
<name>T5KJ88_MICMQ</name>
<protein>
    <submittedName>
        <fullName evidence="1">Uncharacterized protein</fullName>
    </submittedName>
</protein>
<reference evidence="1 2" key="1">
    <citation type="journal article" date="2013" name="Genome Announc.">
        <title>Whole-genome sequences of five oyster-associated bacteria show potential for crude oil hydrocarbon degradation.</title>
        <authorList>
            <person name="Chauhan A."/>
            <person name="Green S."/>
            <person name="Pathak A."/>
            <person name="Thomas J."/>
            <person name="Venkatramanan R."/>
        </authorList>
    </citation>
    <scope>NUCLEOTIDE SEQUENCE [LARGE SCALE GENOMIC DNA]</scope>
    <source>
        <strain evidence="1 2">MF109</strain>
    </source>
</reference>
<dbReference type="EMBL" id="ATAO01000206">
    <property type="protein sequence ID" value="EQM74803.1"/>
    <property type="molecule type" value="Genomic_DNA"/>
</dbReference>
<comment type="caution">
    <text evidence="1">The sequence shown here is derived from an EMBL/GenBank/DDBJ whole genome shotgun (WGS) entry which is preliminary data.</text>
</comment>
<accession>T5KJ88</accession>
<dbReference type="AlphaFoldDB" id="T5KJ88"/>
<dbReference type="PATRIC" id="fig|1333857.3.peg.2961"/>